<dbReference type="PROSITE" id="PS50188">
    <property type="entry name" value="B302_SPRY"/>
    <property type="match status" value="1"/>
</dbReference>
<feature type="compositionally biased region" description="Polar residues" evidence="1">
    <location>
        <begin position="667"/>
        <end position="685"/>
    </location>
</feature>
<feature type="compositionally biased region" description="Basic and acidic residues" evidence="1">
    <location>
        <begin position="879"/>
        <end position="893"/>
    </location>
</feature>
<dbReference type="InterPro" id="IPR013320">
    <property type="entry name" value="ConA-like_dom_sf"/>
</dbReference>
<dbReference type="CDD" id="cd12885">
    <property type="entry name" value="SPRY_RanBP_like"/>
    <property type="match status" value="1"/>
</dbReference>
<protein>
    <submittedName>
        <fullName evidence="4">Uncharacterized protein</fullName>
    </submittedName>
</protein>
<reference evidence="4" key="1">
    <citation type="submission" date="2024-06" db="EMBL/GenBank/DDBJ databases">
        <authorList>
            <person name="Liu X."/>
            <person name="Lenzi L."/>
            <person name="Haldenby T S."/>
            <person name="Uol C."/>
        </authorList>
    </citation>
    <scope>NUCLEOTIDE SEQUENCE</scope>
</reference>
<feature type="compositionally biased region" description="Polar residues" evidence="1">
    <location>
        <begin position="292"/>
        <end position="321"/>
    </location>
</feature>
<feature type="region of interest" description="Disordered" evidence="1">
    <location>
        <begin position="1014"/>
        <end position="1053"/>
    </location>
</feature>
<dbReference type="AlphaFoldDB" id="A0AAV2TSS2"/>
<feature type="compositionally biased region" description="Polar residues" evidence="1">
    <location>
        <begin position="269"/>
        <end position="279"/>
    </location>
</feature>
<dbReference type="SMART" id="SM00757">
    <property type="entry name" value="CRA"/>
    <property type="match status" value="1"/>
</dbReference>
<sequence length="1118" mass="119245">MALPSRENCRSALNESIIKQLYYVAYIRGCKLPRCLGTHSTYAKVGVRGDGCTAVDNRSDTQETVLPVVLRTDNPIPVCCSVYYFEVTINVKSRSGSLAVGICSSRSSLNEWPGMEINSYGYHSNNGAIYHGAKELTSPGPSYGEADVIGCGVNFVTNSIFFTKNGVFMGPISAGKKLPHPVHPCISLACPSCHVSANFGQHKFTFDIGQYIARERAVVISMAVDRKCNDQLAYLTMRNLISSYLLHHGYLETAQALGSWVTKAADANPDTSTGNESPNTDQTSKKSDSSSGTNTVNSAPPDTDKTSTQSLPTGPSSSDSRANGKVGDKQSTDELQRAFNWPEAVESLLRRRQLRNTIKAGDYLSALEQLETHFTNLSEQDPSIAFVLRCHHFIDLICNQHDASCYSKISNSTSHRNVSQSFTGTDGVHRGAQKRSKPSSSLESSPDNHMNGHSHLNGVTNGRFPSRCNQLFSDSSQGQETHTNGNHRGHEHSPSSCQAPIRLRLETAEDESHSSPLPSSAPIPIFPVHHHCCGEDEIRCSNNSVSSNSLDEGGGLVTQVSNGVLQVSRPHFPEGSKRERLVGNNIALITCPSSGLEVGGGGVGVLDPSVGDQSSIGNVGAVGRSKCLAVLRRTKQNAAPNPPSVYPTSASENMYYPTSLPSLVGDLSSSKSEPNSGPAVTNGDASSHRDSATEHVGNGVSHISINLTLSGGCVAASAPAQSSAAPITATHPSGEAASGSGTSGDLAIIPPVSSYIPSDWSTKDVLNLVEYGRMLRATAVELKNKNALTPMQIQLLNGAFGMIAYQDPYSSPFRKFLEPAHRERLADAVNSAIMVHLNQPACPVLDSAIAFLERALIEDEDAAVRTVRFCSVNTATDRMGSREGRSSEDRVLGECRTSPGESDRTRSTLVGTSTRVVDAQTSNRPELSERPSSAASNSSASSPLRTVIYERIGTRPVVTDTQSFGTSEAFCETTNGTTVLPRPMSASVVSSSLYIPPSALVSFHSRVRSAIRTSSPTLRVRPTSLQPAGSQLRRPLSSRDQATTPLTPSFPLTPSTPVVSAVVGWPTSSESNPPSSAPVRHSPQSLSSRLAVASYLTNTHAPTGPELAGFFHPILFID</sequence>
<feature type="domain" description="CTLH" evidence="3">
    <location>
        <begin position="347"/>
        <end position="404"/>
    </location>
</feature>
<name>A0AAV2TSS2_CALDB</name>
<evidence type="ECO:0000259" key="2">
    <source>
        <dbReference type="PROSITE" id="PS50188"/>
    </source>
</evidence>
<feature type="compositionally biased region" description="Low complexity" evidence="1">
    <location>
        <begin position="932"/>
        <end position="942"/>
    </location>
</feature>
<dbReference type="InterPro" id="IPR013144">
    <property type="entry name" value="CRA_dom"/>
</dbReference>
<dbReference type="InterPro" id="IPR006595">
    <property type="entry name" value="CTLH_C"/>
</dbReference>
<dbReference type="Proteomes" id="UP001497525">
    <property type="component" value="Unassembled WGS sequence"/>
</dbReference>
<feature type="compositionally biased region" description="Basic and acidic residues" evidence="1">
    <location>
        <begin position="326"/>
        <end position="336"/>
    </location>
</feature>
<feature type="region of interest" description="Disordered" evidence="1">
    <location>
        <begin position="415"/>
        <end position="497"/>
    </location>
</feature>
<dbReference type="InterPro" id="IPR001870">
    <property type="entry name" value="B30.2/SPRY"/>
</dbReference>
<gene>
    <name evidence="4" type="ORF">CDAUBV1_LOCUS15728</name>
</gene>
<dbReference type="SMART" id="SM00668">
    <property type="entry name" value="CTLH"/>
    <property type="match status" value="1"/>
</dbReference>
<dbReference type="InterPro" id="IPR044736">
    <property type="entry name" value="Gid1/RanBPM/SPLA_SPRY"/>
</dbReference>
<proteinExistence type="predicted"/>
<feature type="compositionally biased region" description="Polar residues" evidence="1">
    <location>
        <begin position="1014"/>
        <end position="1029"/>
    </location>
</feature>
<feature type="compositionally biased region" description="Low complexity" evidence="1">
    <location>
        <begin position="1043"/>
        <end position="1053"/>
    </location>
</feature>
<accession>A0AAV2TSS2</accession>
<dbReference type="PANTHER" id="PTHR12864">
    <property type="entry name" value="RAN BINDING PROTEIN 9-RELATED"/>
    <property type="match status" value="1"/>
</dbReference>
<feature type="region of interest" description="Disordered" evidence="1">
    <location>
        <begin position="665"/>
        <end position="695"/>
    </location>
</feature>
<feature type="region of interest" description="Disordered" evidence="1">
    <location>
        <begin position="266"/>
        <end position="338"/>
    </location>
</feature>
<evidence type="ECO:0000313" key="5">
    <source>
        <dbReference type="Proteomes" id="UP001497525"/>
    </source>
</evidence>
<dbReference type="SMART" id="SM00449">
    <property type="entry name" value="SPRY"/>
    <property type="match status" value="1"/>
</dbReference>
<feature type="region of interest" description="Disordered" evidence="1">
    <location>
        <begin position="876"/>
        <end position="942"/>
    </location>
</feature>
<evidence type="ECO:0000313" key="4">
    <source>
        <dbReference type="EMBL" id="CAL5140407.1"/>
    </source>
</evidence>
<dbReference type="InterPro" id="IPR043136">
    <property type="entry name" value="B30.2/SPRY_sf"/>
</dbReference>
<feature type="compositionally biased region" description="Polar residues" evidence="1">
    <location>
        <begin position="415"/>
        <end position="424"/>
    </location>
</feature>
<feature type="domain" description="B30.2/SPRY" evidence="2">
    <location>
        <begin position="14"/>
        <end position="204"/>
    </location>
</feature>
<dbReference type="SUPFAM" id="SSF49899">
    <property type="entry name" value="Concanavalin A-like lectins/glucanases"/>
    <property type="match status" value="1"/>
</dbReference>
<dbReference type="Pfam" id="PF00622">
    <property type="entry name" value="SPRY"/>
    <property type="match status" value="1"/>
</dbReference>
<dbReference type="InterPro" id="IPR003877">
    <property type="entry name" value="SPRY_dom"/>
</dbReference>
<dbReference type="Gene3D" id="2.60.120.920">
    <property type="match status" value="1"/>
</dbReference>
<dbReference type="InterPro" id="IPR050618">
    <property type="entry name" value="Ubq-SigPath_Reg"/>
</dbReference>
<feature type="compositionally biased region" description="Polar residues" evidence="1">
    <location>
        <begin position="467"/>
        <end position="484"/>
    </location>
</feature>
<organism evidence="4 5">
    <name type="scientific">Calicophoron daubneyi</name>
    <name type="common">Rumen fluke</name>
    <name type="synonym">Paramphistomum daubneyi</name>
    <dbReference type="NCBI Taxonomy" id="300641"/>
    <lineage>
        <taxon>Eukaryota</taxon>
        <taxon>Metazoa</taxon>
        <taxon>Spiralia</taxon>
        <taxon>Lophotrochozoa</taxon>
        <taxon>Platyhelminthes</taxon>
        <taxon>Trematoda</taxon>
        <taxon>Digenea</taxon>
        <taxon>Plagiorchiida</taxon>
        <taxon>Pronocephalata</taxon>
        <taxon>Paramphistomoidea</taxon>
        <taxon>Paramphistomidae</taxon>
        <taxon>Calicophoron</taxon>
    </lineage>
</organism>
<dbReference type="EMBL" id="CAXLJL010000711">
    <property type="protein sequence ID" value="CAL5140407.1"/>
    <property type="molecule type" value="Genomic_DNA"/>
</dbReference>
<dbReference type="PROSITE" id="PS50897">
    <property type="entry name" value="CTLH"/>
    <property type="match status" value="1"/>
</dbReference>
<feature type="compositionally biased region" description="Polar residues" evidence="1">
    <location>
        <begin position="907"/>
        <end position="925"/>
    </location>
</feature>
<comment type="caution">
    <text evidence="4">The sequence shown here is derived from an EMBL/GenBank/DDBJ whole genome shotgun (WGS) entry which is preliminary data.</text>
</comment>
<evidence type="ECO:0000256" key="1">
    <source>
        <dbReference type="SAM" id="MobiDB-lite"/>
    </source>
</evidence>
<evidence type="ECO:0000259" key="3">
    <source>
        <dbReference type="PROSITE" id="PS50897"/>
    </source>
</evidence>